<sequence length="120" mass="13356">MKSKKYKVIALTLIVLCLYAIPVYAYSYKGVSAFTNLSSYVGGYSYTSGSGTQSVSAHSQLWCDGELMDSDEDYGPDWAQADVGHNANRSQTHYWSILGTHRANGAYGYKTSSAYYTFYY</sequence>
<evidence type="ECO:0000313" key="1">
    <source>
        <dbReference type="EMBL" id="ADY55373.1"/>
    </source>
</evidence>
<keyword evidence="2" id="KW-1185">Reference proteome</keyword>
<dbReference type="Proteomes" id="UP000007488">
    <property type="component" value="Chromosome"/>
</dbReference>
<dbReference type="HOGENOM" id="CLU_2048573_0_0_9"/>
<evidence type="ECO:0000313" key="2">
    <source>
        <dbReference type="Proteomes" id="UP000007488"/>
    </source>
</evidence>
<gene>
    <name evidence="1" type="ordered locus">Sgly_1042</name>
</gene>
<proteinExistence type="predicted"/>
<dbReference type="EMBL" id="CP002547">
    <property type="protein sequence ID" value="ADY55373.1"/>
    <property type="molecule type" value="Genomic_DNA"/>
</dbReference>
<dbReference type="OrthoDB" id="9951164at2"/>
<dbReference type="AlphaFoldDB" id="F0STT3"/>
<accession>F0STT3</accession>
<name>F0STT3_SYNGF</name>
<dbReference type="RefSeq" id="WP_013624243.1">
    <property type="nucleotide sequence ID" value="NC_015172.1"/>
</dbReference>
<reference evidence="2" key="2">
    <citation type="submission" date="2011-02" db="EMBL/GenBank/DDBJ databases">
        <title>The complete genome of Syntrophobotulus glycolicus DSM 8271.</title>
        <authorList>
            <person name="Lucas S."/>
            <person name="Copeland A."/>
            <person name="Lapidus A."/>
            <person name="Bruce D."/>
            <person name="Goodwin L."/>
            <person name="Pitluck S."/>
            <person name="Kyrpides N."/>
            <person name="Mavromatis K."/>
            <person name="Pagani I."/>
            <person name="Ivanova N."/>
            <person name="Mikhailova N."/>
            <person name="Chertkov O."/>
            <person name="Held B."/>
            <person name="Detter J.C."/>
            <person name="Tapia R."/>
            <person name="Han C."/>
            <person name="Land M."/>
            <person name="Hauser L."/>
            <person name="Markowitz V."/>
            <person name="Cheng J.-F."/>
            <person name="Hugenholtz P."/>
            <person name="Woyke T."/>
            <person name="Wu D."/>
            <person name="Spring S."/>
            <person name="Schroeder M."/>
            <person name="Brambilla E."/>
            <person name="Klenk H.-P."/>
            <person name="Eisen J.A."/>
        </authorList>
    </citation>
    <scope>NUCLEOTIDE SEQUENCE [LARGE SCALE GENOMIC DNA]</scope>
    <source>
        <strain evidence="2">DSM 8271 / FlGlyR</strain>
    </source>
</reference>
<protein>
    <submittedName>
        <fullName evidence="1">Uncharacterized protein</fullName>
    </submittedName>
</protein>
<organism evidence="1 2">
    <name type="scientific">Syntrophobotulus glycolicus (strain DSM 8271 / FlGlyR)</name>
    <dbReference type="NCBI Taxonomy" id="645991"/>
    <lineage>
        <taxon>Bacteria</taxon>
        <taxon>Bacillati</taxon>
        <taxon>Bacillota</taxon>
        <taxon>Clostridia</taxon>
        <taxon>Eubacteriales</taxon>
        <taxon>Desulfitobacteriaceae</taxon>
        <taxon>Syntrophobotulus</taxon>
    </lineage>
</organism>
<dbReference type="KEGG" id="sgy:Sgly_1042"/>
<reference evidence="1 2" key="1">
    <citation type="journal article" date="2011" name="Stand. Genomic Sci.">
        <title>Complete genome sequence of Syntrophobotulus glycolicus type strain (FlGlyR).</title>
        <authorList>
            <person name="Han C."/>
            <person name="Mwirichia R."/>
            <person name="Chertkov O."/>
            <person name="Held B."/>
            <person name="Lapidus A."/>
            <person name="Nolan M."/>
            <person name="Lucas S."/>
            <person name="Hammon N."/>
            <person name="Deshpande S."/>
            <person name="Cheng J.F."/>
            <person name="Tapia R."/>
            <person name="Goodwin L."/>
            <person name="Pitluck S."/>
            <person name="Huntemann M."/>
            <person name="Liolios K."/>
            <person name="Ivanova N."/>
            <person name="Pagani I."/>
            <person name="Mavromatis K."/>
            <person name="Ovchinikova G."/>
            <person name="Pati A."/>
            <person name="Chen A."/>
            <person name="Palaniappan K."/>
            <person name="Land M."/>
            <person name="Hauser L."/>
            <person name="Brambilla E.M."/>
            <person name="Rohde M."/>
            <person name="Spring S."/>
            <person name="Sikorski J."/>
            <person name="Goker M."/>
            <person name="Woyke T."/>
            <person name="Bristow J."/>
            <person name="Eisen J.A."/>
            <person name="Markowitz V."/>
            <person name="Hugenholtz P."/>
            <person name="Kyrpides N.C."/>
            <person name="Klenk H.P."/>
            <person name="Detter J.C."/>
        </authorList>
    </citation>
    <scope>NUCLEOTIDE SEQUENCE [LARGE SCALE GENOMIC DNA]</scope>
    <source>
        <strain evidence="2">DSM 8271 / FlGlyR</strain>
    </source>
</reference>